<feature type="region of interest" description="Disordered" evidence="1">
    <location>
        <begin position="63"/>
        <end position="93"/>
    </location>
</feature>
<dbReference type="GeneID" id="63759491"/>
<dbReference type="RefSeq" id="XP_040706448.1">
    <property type="nucleotide sequence ID" value="XM_040843418.1"/>
</dbReference>
<evidence type="ECO:0000313" key="3">
    <source>
        <dbReference type="Proteomes" id="UP000184356"/>
    </source>
</evidence>
<name>A0A1L9TTB1_9EURO</name>
<dbReference type="EMBL" id="KV878583">
    <property type="protein sequence ID" value="OJJ62642.1"/>
    <property type="molecule type" value="Genomic_DNA"/>
</dbReference>
<dbReference type="STRING" id="1036612.A0A1L9TTB1"/>
<gene>
    <name evidence="2" type="ORF">ASPSYDRAFT_171705</name>
</gene>
<dbReference type="VEuPathDB" id="FungiDB:ASPSYDRAFT_171705"/>
<reference evidence="3" key="1">
    <citation type="journal article" date="2017" name="Genome Biol.">
        <title>Comparative genomics reveals high biological diversity and specific adaptations in the industrially and medically important fungal genus Aspergillus.</title>
        <authorList>
            <person name="de Vries R.P."/>
            <person name="Riley R."/>
            <person name="Wiebenga A."/>
            <person name="Aguilar-Osorio G."/>
            <person name="Amillis S."/>
            <person name="Uchima C.A."/>
            <person name="Anderluh G."/>
            <person name="Asadollahi M."/>
            <person name="Askin M."/>
            <person name="Barry K."/>
            <person name="Battaglia E."/>
            <person name="Bayram O."/>
            <person name="Benocci T."/>
            <person name="Braus-Stromeyer S.A."/>
            <person name="Caldana C."/>
            <person name="Canovas D."/>
            <person name="Cerqueira G.C."/>
            <person name="Chen F."/>
            <person name="Chen W."/>
            <person name="Choi C."/>
            <person name="Clum A."/>
            <person name="Dos Santos R.A."/>
            <person name="Damasio A.R."/>
            <person name="Diallinas G."/>
            <person name="Emri T."/>
            <person name="Fekete E."/>
            <person name="Flipphi M."/>
            <person name="Freyberg S."/>
            <person name="Gallo A."/>
            <person name="Gournas C."/>
            <person name="Habgood R."/>
            <person name="Hainaut M."/>
            <person name="Harispe M.L."/>
            <person name="Henrissat B."/>
            <person name="Hilden K.S."/>
            <person name="Hope R."/>
            <person name="Hossain A."/>
            <person name="Karabika E."/>
            <person name="Karaffa L."/>
            <person name="Karanyi Z."/>
            <person name="Krasevec N."/>
            <person name="Kuo A."/>
            <person name="Kusch H."/>
            <person name="LaButti K."/>
            <person name="Lagendijk E.L."/>
            <person name="Lapidus A."/>
            <person name="Levasseur A."/>
            <person name="Lindquist E."/>
            <person name="Lipzen A."/>
            <person name="Logrieco A.F."/>
            <person name="MacCabe A."/>
            <person name="Maekelae M.R."/>
            <person name="Malavazi I."/>
            <person name="Melin P."/>
            <person name="Meyer V."/>
            <person name="Mielnichuk N."/>
            <person name="Miskei M."/>
            <person name="Molnar A.P."/>
            <person name="Mule G."/>
            <person name="Ngan C.Y."/>
            <person name="Orejas M."/>
            <person name="Orosz E."/>
            <person name="Ouedraogo J.P."/>
            <person name="Overkamp K.M."/>
            <person name="Park H.-S."/>
            <person name="Perrone G."/>
            <person name="Piumi F."/>
            <person name="Punt P.J."/>
            <person name="Ram A.F."/>
            <person name="Ramon A."/>
            <person name="Rauscher S."/>
            <person name="Record E."/>
            <person name="Riano-Pachon D.M."/>
            <person name="Robert V."/>
            <person name="Roehrig J."/>
            <person name="Ruller R."/>
            <person name="Salamov A."/>
            <person name="Salih N.S."/>
            <person name="Samson R.A."/>
            <person name="Sandor E."/>
            <person name="Sanguinetti M."/>
            <person name="Schuetze T."/>
            <person name="Sepcic K."/>
            <person name="Shelest E."/>
            <person name="Sherlock G."/>
            <person name="Sophianopoulou V."/>
            <person name="Squina F.M."/>
            <person name="Sun H."/>
            <person name="Susca A."/>
            <person name="Todd R.B."/>
            <person name="Tsang A."/>
            <person name="Unkles S.E."/>
            <person name="van de Wiele N."/>
            <person name="van Rossen-Uffink D."/>
            <person name="Oliveira J.V."/>
            <person name="Vesth T.C."/>
            <person name="Visser J."/>
            <person name="Yu J.-H."/>
            <person name="Zhou M."/>
            <person name="Andersen M.R."/>
            <person name="Archer D.B."/>
            <person name="Baker S.E."/>
            <person name="Benoit I."/>
            <person name="Brakhage A.A."/>
            <person name="Braus G.H."/>
            <person name="Fischer R."/>
            <person name="Frisvad J.C."/>
            <person name="Goldman G.H."/>
            <person name="Houbraken J."/>
            <person name="Oakley B."/>
            <person name="Pocsi I."/>
            <person name="Scazzocchio C."/>
            <person name="Seiboth B."/>
            <person name="vanKuyk P.A."/>
            <person name="Wortman J."/>
            <person name="Dyer P.S."/>
            <person name="Grigoriev I.V."/>
        </authorList>
    </citation>
    <scope>NUCLEOTIDE SEQUENCE [LARGE SCALE GENOMIC DNA]</scope>
    <source>
        <strain evidence="3">CBS 593.65</strain>
    </source>
</reference>
<feature type="non-terminal residue" evidence="2">
    <location>
        <position position="93"/>
    </location>
</feature>
<feature type="compositionally biased region" description="Low complexity" evidence="1">
    <location>
        <begin position="63"/>
        <end position="76"/>
    </location>
</feature>
<dbReference type="Proteomes" id="UP000184356">
    <property type="component" value="Unassembled WGS sequence"/>
</dbReference>
<organism evidence="2 3">
    <name type="scientific">Aspergillus sydowii CBS 593.65</name>
    <dbReference type="NCBI Taxonomy" id="1036612"/>
    <lineage>
        <taxon>Eukaryota</taxon>
        <taxon>Fungi</taxon>
        <taxon>Dikarya</taxon>
        <taxon>Ascomycota</taxon>
        <taxon>Pezizomycotina</taxon>
        <taxon>Eurotiomycetes</taxon>
        <taxon>Eurotiomycetidae</taxon>
        <taxon>Eurotiales</taxon>
        <taxon>Aspergillaceae</taxon>
        <taxon>Aspergillus</taxon>
        <taxon>Aspergillus subgen. Nidulantes</taxon>
    </lineage>
</organism>
<dbReference type="AlphaFoldDB" id="A0A1L9TTB1"/>
<protein>
    <submittedName>
        <fullName evidence="2">Uncharacterized protein</fullName>
    </submittedName>
</protein>
<dbReference type="OrthoDB" id="3520229at2759"/>
<proteinExistence type="predicted"/>
<evidence type="ECO:0000313" key="2">
    <source>
        <dbReference type="EMBL" id="OJJ62642.1"/>
    </source>
</evidence>
<keyword evidence="3" id="KW-1185">Reference proteome</keyword>
<sequence length="93" mass="9542">MRMDNTHHALMTDCCGSASVISYSDCNYYCLAQNQAVGGLVEDSAAGQVWCNTNANAMATGTATATASEATSATASEMEDKDSDTAGSNTTEA</sequence>
<accession>A0A1L9TTB1</accession>
<evidence type="ECO:0000256" key="1">
    <source>
        <dbReference type="SAM" id="MobiDB-lite"/>
    </source>
</evidence>